<organism evidence="4">
    <name type="scientific">Micromonas pusilla</name>
    <name type="common">Picoplanktonic green alga</name>
    <name type="synonym">Chromulina pusilla</name>
    <dbReference type="NCBI Taxonomy" id="38833"/>
    <lineage>
        <taxon>Eukaryota</taxon>
        <taxon>Viridiplantae</taxon>
        <taxon>Chlorophyta</taxon>
        <taxon>Mamiellophyceae</taxon>
        <taxon>Mamiellales</taxon>
        <taxon>Mamiellaceae</taxon>
        <taxon>Micromonas</taxon>
    </lineage>
</organism>
<evidence type="ECO:0000256" key="3">
    <source>
        <dbReference type="PROSITE-ProRule" id="PRU00023"/>
    </source>
</evidence>
<proteinExistence type="predicted"/>
<dbReference type="PANTHER" id="PTHR24171:SF10">
    <property type="entry name" value="ANKYRIN REPEAT DOMAIN-CONTAINING PROTEIN 29-LIKE"/>
    <property type="match status" value="1"/>
</dbReference>
<evidence type="ECO:0000256" key="1">
    <source>
        <dbReference type="ARBA" id="ARBA00022737"/>
    </source>
</evidence>
<dbReference type="Gene3D" id="1.25.40.20">
    <property type="entry name" value="Ankyrin repeat-containing domain"/>
    <property type="match status" value="3"/>
</dbReference>
<dbReference type="PROSITE" id="PS50297">
    <property type="entry name" value="ANK_REP_REGION"/>
    <property type="match status" value="5"/>
</dbReference>
<feature type="repeat" description="ANK" evidence="3">
    <location>
        <begin position="171"/>
        <end position="203"/>
    </location>
</feature>
<dbReference type="PROSITE" id="PS50088">
    <property type="entry name" value="ANK_REPEAT"/>
    <property type="match status" value="5"/>
</dbReference>
<dbReference type="SMART" id="SM00248">
    <property type="entry name" value="ANK"/>
    <property type="match status" value="5"/>
</dbReference>
<feature type="repeat" description="ANK" evidence="3">
    <location>
        <begin position="89"/>
        <end position="117"/>
    </location>
</feature>
<keyword evidence="1" id="KW-0677">Repeat</keyword>
<feature type="repeat" description="ANK" evidence="3">
    <location>
        <begin position="238"/>
        <end position="264"/>
    </location>
</feature>
<dbReference type="Pfam" id="PF12796">
    <property type="entry name" value="Ank_2"/>
    <property type="match status" value="2"/>
</dbReference>
<evidence type="ECO:0000256" key="2">
    <source>
        <dbReference type="ARBA" id="ARBA00023043"/>
    </source>
</evidence>
<protein>
    <recommendedName>
        <fullName evidence="5">F-box domain-containing protein</fullName>
    </recommendedName>
</protein>
<dbReference type="EMBL" id="HBEV01004115">
    <property type="protein sequence ID" value="CAD8581468.1"/>
    <property type="molecule type" value="Transcribed_RNA"/>
</dbReference>
<name>A0A7S0KIS9_MICPS</name>
<evidence type="ECO:0008006" key="5">
    <source>
        <dbReference type="Google" id="ProtNLM"/>
    </source>
</evidence>
<reference evidence="4" key="1">
    <citation type="submission" date="2021-01" db="EMBL/GenBank/DDBJ databases">
        <authorList>
            <person name="Corre E."/>
            <person name="Pelletier E."/>
            <person name="Niang G."/>
            <person name="Scheremetjew M."/>
            <person name="Finn R."/>
            <person name="Kale V."/>
            <person name="Holt S."/>
            <person name="Cochrane G."/>
            <person name="Meng A."/>
            <person name="Brown T."/>
            <person name="Cohen L."/>
        </authorList>
    </citation>
    <scope>NUCLEOTIDE SEQUENCE</scope>
    <source>
        <strain evidence="4">CCMP494</strain>
    </source>
</reference>
<accession>A0A7S0KIS9</accession>
<dbReference type="GO" id="GO:0004842">
    <property type="term" value="F:ubiquitin-protein transferase activity"/>
    <property type="evidence" value="ECO:0007669"/>
    <property type="project" value="TreeGrafter"/>
</dbReference>
<dbReference type="AlphaFoldDB" id="A0A7S0KIS9"/>
<feature type="repeat" description="ANK" evidence="3">
    <location>
        <begin position="204"/>
        <end position="236"/>
    </location>
</feature>
<dbReference type="SUPFAM" id="SSF48403">
    <property type="entry name" value="Ankyrin repeat"/>
    <property type="match status" value="1"/>
</dbReference>
<keyword evidence="2 3" id="KW-0040">ANK repeat</keyword>
<dbReference type="InterPro" id="IPR036770">
    <property type="entry name" value="Ankyrin_rpt-contain_sf"/>
</dbReference>
<gene>
    <name evidence="4" type="ORF">MSP1404_LOCUS3114</name>
</gene>
<dbReference type="PRINTS" id="PR01415">
    <property type="entry name" value="ANKYRIN"/>
</dbReference>
<sequence>MDAKKRKRDEYESDTVTYLRRGTITIFDALDVQLPDVFAAEILPKLSLEDTLNLAQVSKAYRDSVWSVRGVQSFEAKITAHLEGGKYRTRPEPLYYATKYGNLPAIRALLQSGVDVNEPVGWSVHGRVDVTALWFASSRGHAAVVKELIGAGADVNVRASVTLKTSGKVVSDVTPLLRAAQNGHTPVIVELIKAGADVNISSSIGTTPLHMAASNGHEACVALLIQAGADVNPKSTSKGWTPLSAAINDKHEKIVKLLKHFGAR</sequence>
<dbReference type="GO" id="GO:0085020">
    <property type="term" value="P:protein K6-linked ubiquitination"/>
    <property type="evidence" value="ECO:0007669"/>
    <property type="project" value="TreeGrafter"/>
</dbReference>
<dbReference type="InterPro" id="IPR002110">
    <property type="entry name" value="Ankyrin_rpt"/>
</dbReference>
<evidence type="ECO:0000313" key="4">
    <source>
        <dbReference type="EMBL" id="CAD8581468.1"/>
    </source>
</evidence>
<dbReference type="PANTHER" id="PTHR24171">
    <property type="entry name" value="ANKYRIN REPEAT DOMAIN-CONTAINING PROTEIN 39-RELATED"/>
    <property type="match status" value="1"/>
</dbReference>
<feature type="repeat" description="ANK" evidence="3">
    <location>
        <begin position="128"/>
        <end position="160"/>
    </location>
</feature>